<feature type="region of interest" description="Disordered" evidence="4">
    <location>
        <begin position="384"/>
        <end position="438"/>
    </location>
</feature>
<evidence type="ECO:0000256" key="2">
    <source>
        <dbReference type="ARBA" id="ARBA00022553"/>
    </source>
</evidence>
<keyword evidence="1 3" id="KW-0728">SH3 domain</keyword>
<dbReference type="PANTHER" id="PTHR16830:SF12">
    <property type="entry name" value="PDZ DOMAIN-CONTAINING PROTEIN"/>
    <property type="match status" value="1"/>
</dbReference>
<organism evidence="6 7">
    <name type="scientific">Oncorhynchus tshawytscha</name>
    <name type="common">Chinook salmon</name>
    <name type="synonym">Salmo tshawytscha</name>
    <dbReference type="NCBI Taxonomy" id="74940"/>
    <lineage>
        <taxon>Eukaryota</taxon>
        <taxon>Metazoa</taxon>
        <taxon>Chordata</taxon>
        <taxon>Craniata</taxon>
        <taxon>Vertebrata</taxon>
        <taxon>Euteleostomi</taxon>
        <taxon>Actinopterygii</taxon>
        <taxon>Neopterygii</taxon>
        <taxon>Teleostei</taxon>
        <taxon>Protacanthopterygii</taxon>
        <taxon>Salmoniformes</taxon>
        <taxon>Salmonidae</taxon>
        <taxon>Salmoninae</taxon>
        <taxon>Oncorhynchus</taxon>
    </lineage>
</organism>
<feature type="region of interest" description="Disordered" evidence="4">
    <location>
        <begin position="352"/>
        <end position="371"/>
    </location>
</feature>
<dbReference type="FunFam" id="2.30.30.40:FF:000133">
    <property type="entry name" value="FYN-binding protein-like isoform X2"/>
    <property type="match status" value="1"/>
</dbReference>
<feature type="region of interest" description="Disordered" evidence="4">
    <location>
        <begin position="25"/>
        <end position="47"/>
    </location>
</feature>
<evidence type="ECO:0000313" key="7">
    <source>
        <dbReference type="Proteomes" id="UP000694402"/>
    </source>
</evidence>
<gene>
    <name evidence="6" type="primary">LOC112262632</name>
</gene>
<feature type="domain" description="SH3" evidence="5">
    <location>
        <begin position="624"/>
        <end position="692"/>
    </location>
</feature>
<feature type="compositionally biased region" description="Basic and acidic residues" evidence="4">
    <location>
        <begin position="599"/>
        <end position="609"/>
    </location>
</feature>
<feature type="compositionally biased region" description="Basic and acidic residues" evidence="4">
    <location>
        <begin position="388"/>
        <end position="435"/>
    </location>
</feature>
<name>A0A8C8M2I6_ONCTS</name>
<keyword evidence="7" id="KW-1185">Reference proteome</keyword>
<dbReference type="Gene3D" id="2.30.30.40">
    <property type="entry name" value="SH3 Domains"/>
    <property type="match status" value="2"/>
</dbReference>
<dbReference type="GO" id="GO:0007229">
    <property type="term" value="P:integrin-mediated signaling pathway"/>
    <property type="evidence" value="ECO:0007669"/>
    <property type="project" value="InterPro"/>
</dbReference>
<reference evidence="6" key="1">
    <citation type="submission" date="2025-08" db="UniProtKB">
        <authorList>
            <consortium name="Ensembl"/>
        </authorList>
    </citation>
    <scope>IDENTIFICATION</scope>
</reference>
<dbReference type="InterPro" id="IPR036028">
    <property type="entry name" value="SH3-like_dom_sf"/>
</dbReference>
<feature type="region of interest" description="Disordered" evidence="4">
    <location>
        <begin position="550"/>
        <end position="609"/>
    </location>
</feature>
<dbReference type="InterPro" id="IPR001452">
    <property type="entry name" value="SH3_domain"/>
</dbReference>
<dbReference type="Ensembl" id="ENSOTST00005065839.2">
    <property type="protein sequence ID" value="ENSOTSP00005060501.2"/>
    <property type="gene ID" value="ENSOTSG00005029084.2"/>
</dbReference>
<dbReference type="Pfam" id="PF14603">
    <property type="entry name" value="hSH3"/>
    <property type="match status" value="2"/>
</dbReference>
<keyword evidence="2" id="KW-0597">Phosphoprotein</keyword>
<sequence length="707" mass="78120">MFLSGQVRFVDEERSDVRALMARFNTGGGSPMEGGVHPKLASHSSLSTSSPLLAKLAALEKSRSGGALTTTNSPATKPVFQKKFETTAREDVGTLFPKPQSFKPRPVETIRDTESSGPESSFTKPPLKRPVNTAFLDNKVKLAPASGSAKPPWVKDSKSENTPTLPKLPLALKPKISISSLQSNLDQETPTEHPTPSTPKLRPISMSKFLPPHTQQNSLSRQESEARLPTLNSSKCMPPQPPLTLKPNFLTAQTGARDELVPHEENDDPSAPKKKPLPNVFSLGDPPLKPNRPPHVTLQMFRTEGPELSAAGPPPPPPLAPHTSSFPAPLTPCLLSNSPAAIIQPNQEDSYDDIGVMNLPSPLPPGGHPNLKIEAELSDEEMYEDLEERWIEAKGSKETNEVKGQEKKSDKEEKKQLEQEKKMQKAREKKEQEAKKKYKLSGPIQVIHKAKAQVECKGGKIDLPLTQGETIDIIRITDNPEGRWLARNNEGNYGYVRTEAVGIDYDLIKEQKKGPLPNQSEEKPEVYDDVGILDNACSGVKVQQAEDGDIYDDVDGSNQNRFPPPLPKEGDEIYDDVESQSFTAPPPPLNSLPQLTPKGKQEVMDPKKKKRFEKEEKEFRKKFKFEGEIQVLYDVTIDPALDSKKWGNKDLQLKPGEVIDVIVKPTYGKLIGRNRDGKFGYVSMVNVAQDGGDVYDDIGENCIYDND</sequence>
<dbReference type="SUPFAM" id="SSF50044">
    <property type="entry name" value="SH3-domain"/>
    <property type="match status" value="2"/>
</dbReference>
<dbReference type="InterPro" id="IPR043443">
    <property type="entry name" value="FYB1/2-like"/>
</dbReference>
<dbReference type="GO" id="GO:0072659">
    <property type="term" value="P:protein localization to plasma membrane"/>
    <property type="evidence" value="ECO:0007669"/>
    <property type="project" value="TreeGrafter"/>
</dbReference>
<proteinExistence type="predicted"/>
<evidence type="ECO:0000256" key="4">
    <source>
        <dbReference type="SAM" id="MobiDB-lite"/>
    </source>
</evidence>
<dbReference type="Proteomes" id="UP000694402">
    <property type="component" value="Unassembled WGS sequence"/>
</dbReference>
<accession>A0A8C8M2I6</accession>
<dbReference type="GO" id="GO:0005886">
    <property type="term" value="C:plasma membrane"/>
    <property type="evidence" value="ECO:0007669"/>
    <property type="project" value="InterPro"/>
</dbReference>
<feature type="region of interest" description="Disordered" evidence="4">
    <location>
        <begin position="94"/>
        <end position="325"/>
    </location>
</feature>
<feature type="compositionally biased region" description="Basic and acidic residues" evidence="4">
    <location>
        <begin position="105"/>
        <end position="114"/>
    </location>
</feature>
<feature type="domain" description="SH3" evidence="5">
    <location>
        <begin position="445"/>
        <end position="506"/>
    </location>
</feature>
<evidence type="ECO:0000256" key="1">
    <source>
        <dbReference type="ARBA" id="ARBA00022443"/>
    </source>
</evidence>
<dbReference type="PROSITE" id="PS50002">
    <property type="entry name" value="SH3"/>
    <property type="match status" value="2"/>
</dbReference>
<protein>
    <recommendedName>
        <fullName evidence="5">SH3 domain-containing protein</fullName>
    </recommendedName>
</protein>
<dbReference type="GO" id="GO:0050852">
    <property type="term" value="P:T cell receptor signaling pathway"/>
    <property type="evidence" value="ECO:0007669"/>
    <property type="project" value="TreeGrafter"/>
</dbReference>
<feature type="region of interest" description="Disordered" evidence="4">
    <location>
        <begin position="62"/>
        <end position="82"/>
    </location>
</feature>
<feature type="compositionally biased region" description="Low complexity" evidence="4">
    <location>
        <begin position="162"/>
        <end position="175"/>
    </location>
</feature>
<dbReference type="PANTHER" id="PTHR16830">
    <property type="entry name" value="SH2 CONTAINING ADAPTOR PRAM-1 RELATED"/>
    <property type="match status" value="1"/>
</dbReference>
<evidence type="ECO:0000256" key="3">
    <source>
        <dbReference type="PROSITE-ProRule" id="PRU00192"/>
    </source>
</evidence>
<feature type="compositionally biased region" description="Polar residues" evidence="4">
    <location>
        <begin position="177"/>
        <end position="187"/>
    </location>
</feature>
<dbReference type="GeneTree" id="ENSGT00530000063460"/>
<evidence type="ECO:0000259" key="5">
    <source>
        <dbReference type="PROSITE" id="PS50002"/>
    </source>
</evidence>
<dbReference type="InterPro" id="IPR029294">
    <property type="entry name" value="hSH3"/>
</dbReference>
<evidence type="ECO:0000313" key="6">
    <source>
        <dbReference type="Ensembl" id="ENSOTSP00005060501.2"/>
    </source>
</evidence>
<reference evidence="6" key="2">
    <citation type="submission" date="2025-09" db="UniProtKB">
        <authorList>
            <consortium name="Ensembl"/>
        </authorList>
    </citation>
    <scope>IDENTIFICATION</scope>
</reference>
<dbReference type="AlphaFoldDB" id="A0A8C8M2I6"/>